<evidence type="ECO:0000256" key="6">
    <source>
        <dbReference type="RuleBase" id="RU004003"/>
    </source>
</evidence>
<evidence type="ECO:0000256" key="4">
    <source>
        <dbReference type="ARBA" id="ARBA00023136"/>
    </source>
</evidence>
<dbReference type="NCBIfam" id="TIGR02515">
    <property type="entry name" value="IV_pilus_PilQ"/>
    <property type="match status" value="1"/>
</dbReference>
<name>A0A1T4VHG9_9BACT</name>
<dbReference type="InterPro" id="IPR051808">
    <property type="entry name" value="Type_IV_pilus_biogenesis"/>
</dbReference>
<sequence length="552" mass="60284">MPRSFTKFSLFLLMCGTVISLCLAGCAHDKTTANEQFLNKWKTIAQKAQGHSPAPVPRVHQRLEPKAVSLSLQEHHVLPTKTVSLRMHNANLVAVLQALGRIANQSILISPTVQGMVNVNIVSQPWDRIFLSILKSNGLSYEWEGKILRVMTVEDIEQGIKLTALKNRQPLATTIVRIRYADASSMKDDLEKVLTQTDDGKSRGTVEVDAHSNALIIQATPDDVRKLVKLAEYLDRPSKQVRLRAHIVETTSKVARDLGIQWGGGAKVANGDNSLFVLPGGTGGSKTSSPITTDGVVPNLNDGKTGNSGHGPAMDFVPSTFPSNGNGLSLGLLFGTIGGNILEAQLSALEEDNKLRILSSPSITTLDNQTAFTENGAEVPYISLDEAGNTNVEWKDAVLRLEITPHVIDDSTLKLKIRVKKDEVDLSNKVQGNPLIVKKQTETTLITRNNETVVISGLTKRTLSNKNSGVPYLKDVPGLGLLFSGDSKSNDLEEVLIFITPNILSQWIQGSHPKNVEELEKEYDEDMKRQEEEKNAAEDAEKPEISVSEKTS</sequence>
<gene>
    <name evidence="12" type="ORF">SAMN02745702_00324</name>
</gene>
<dbReference type="AlphaFoldDB" id="A0A1T4VHG9"/>
<evidence type="ECO:0000256" key="9">
    <source>
        <dbReference type="SAM" id="SignalP"/>
    </source>
</evidence>
<protein>
    <submittedName>
        <fullName evidence="12">Type IV pilus assembly protein PilQ</fullName>
    </submittedName>
</protein>
<evidence type="ECO:0000259" key="10">
    <source>
        <dbReference type="Pfam" id="PF00263"/>
    </source>
</evidence>
<evidence type="ECO:0000256" key="7">
    <source>
        <dbReference type="RuleBase" id="RU004004"/>
    </source>
</evidence>
<feature type="compositionally biased region" description="Basic and acidic residues" evidence="8">
    <location>
        <begin position="526"/>
        <end position="544"/>
    </location>
</feature>
<keyword evidence="13" id="KW-1185">Reference proteome</keyword>
<dbReference type="InterPro" id="IPR001775">
    <property type="entry name" value="GspD/PilQ"/>
</dbReference>
<evidence type="ECO:0000256" key="3">
    <source>
        <dbReference type="ARBA" id="ARBA00022729"/>
    </source>
</evidence>
<keyword evidence="4" id="KW-0472">Membrane</keyword>
<dbReference type="Proteomes" id="UP000189733">
    <property type="component" value="Unassembled WGS sequence"/>
</dbReference>
<organism evidence="12 13">
    <name type="scientific">Desulfobaculum bizertense DSM 18034</name>
    <dbReference type="NCBI Taxonomy" id="1121442"/>
    <lineage>
        <taxon>Bacteria</taxon>
        <taxon>Pseudomonadati</taxon>
        <taxon>Thermodesulfobacteriota</taxon>
        <taxon>Desulfovibrionia</taxon>
        <taxon>Desulfovibrionales</taxon>
        <taxon>Desulfovibrionaceae</taxon>
        <taxon>Desulfobaculum</taxon>
    </lineage>
</organism>
<feature type="chain" id="PRO_5013341136" evidence="9">
    <location>
        <begin position="25"/>
        <end position="552"/>
    </location>
</feature>
<dbReference type="Pfam" id="PF03958">
    <property type="entry name" value="Secretin_N"/>
    <property type="match status" value="1"/>
</dbReference>
<comment type="subcellular location">
    <subcellularLocation>
        <location evidence="7">Cell outer membrane</location>
    </subcellularLocation>
    <subcellularLocation>
        <location evidence="1">Membrane</location>
    </subcellularLocation>
</comment>
<comment type="similarity">
    <text evidence="6">Belongs to the bacterial secretin family.</text>
</comment>
<dbReference type="EMBL" id="FUYA01000001">
    <property type="protein sequence ID" value="SKA64394.1"/>
    <property type="molecule type" value="Genomic_DNA"/>
</dbReference>
<reference evidence="12 13" key="1">
    <citation type="submission" date="2017-02" db="EMBL/GenBank/DDBJ databases">
        <authorList>
            <person name="Peterson S.W."/>
        </authorList>
    </citation>
    <scope>NUCLEOTIDE SEQUENCE [LARGE SCALE GENOMIC DNA]</scope>
    <source>
        <strain evidence="12 13">DSM 18034</strain>
    </source>
</reference>
<dbReference type="InterPro" id="IPR005644">
    <property type="entry name" value="NolW-like"/>
</dbReference>
<dbReference type="PANTHER" id="PTHR30604:SF1">
    <property type="entry name" value="DNA UTILIZATION PROTEIN HOFQ"/>
    <property type="match status" value="1"/>
</dbReference>
<keyword evidence="5" id="KW-0998">Cell outer membrane</keyword>
<evidence type="ECO:0000256" key="5">
    <source>
        <dbReference type="ARBA" id="ARBA00023237"/>
    </source>
</evidence>
<evidence type="ECO:0000256" key="1">
    <source>
        <dbReference type="ARBA" id="ARBA00004370"/>
    </source>
</evidence>
<dbReference type="Pfam" id="PF00263">
    <property type="entry name" value="Secretin"/>
    <property type="match status" value="1"/>
</dbReference>
<accession>A0A1T4VHG9</accession>
<dbReference type="GO" id="GO:0009279">
    <property type="term" value="C:cell outer membrane"/>
    <property type="evidence" value="ECO:0007669"/>
    <property type="project" value="UniProtKB-SubCell"/>
</dbReference>
<dbReference type="Gene3D" id="3.30.1370.120">
    <property type="match status" value="1"/>
</dbReference>
<dbReference type="InterPro" id="IPR038591">
    <property type="entry name" value="NolW-like_sf"/>
</dbReference>
<evidence type="ECO:0000313" key="12">
    <source>
        <dbReference type="EMBL" id="SKA64394.1"/>
    </source>
</evidence>
<dbReference type="STRING" id="1121442.SAMN02745702_00324"/>
<dbReference type="Gene3D" id="3.30.1370.130">
    <property type="match status" value="1"/>
</dbReference>
<evidence type="ECO:0000313" key="13">
    <source>
        <dbReference type="Proteomes" id="UP000189733"/>
    </source>
</evidence>
<dbReference type="PANTHER" id="PTHR30604">
    <property type="entry name" value="PROTEIN TRANSPORT PROTEIN HOFQ"/>
    <property type="match status" value="1"/>
</dbReference>
<dbReference type="InterPro" id="IPR013355">
    <property type="entry name" value="Pilus_4_PilQ"/>
</dbReference>
<feature type="domain" description="NolW-like" evidence="11">
    <location>
        <begin position="174"/>
        <end position="240"/>
    </location>
</feature>
<dbReference type="InterPro" id="IPR004846">
    <property type="entry name" value="T2SS/T3SS_dom"/>
</dbReference>
<feature type="domain" description="Type II/III secretion system secretin-like" evidence="10">
    <location>
        <begin position="348"/>
        <end position="504"/>
    </location>
</feature>
<evidence type="ECO:0000256" key="2">
    <source>
        <dbReference type="ARBA" id="ARBA00022448"/>
    </source>
</evidence>
<evidence type="ECO:0000259" key="11">
    <source>
        <dbReference type="Pfam" id="PF03958"/>
    </source>
</evidence>
<evidence type="ECO:0000256" key="8">
    <source>
        <dbReference type="SAM" id="MobiDB-lite"/>
    </source>
</evidence>
<feature type="signal peptide" evidence="9">
    <location>
        <begin position="1"/>
        <end position="24"/>
    </location>
</feature>
<keyword evidence="2 7" id="KW-0813">Transport</keyword>
<feature type="region of interest" description="Disordered" evidence="8">
    <location>
        <begin position="522"/>
        <end position="552"/>
    </location>
</feature>
<dbReference type="RefSeq" id="WP_234985049.1">
    <property type="nucleotide sequence ID" value="NZ_FUYA01000001.1"/>
</dbReference>
<dbReference type="PRINTS" id="PR00811">
    <property type="entry name" value="BCTERIALGSPD"/>
</dbReference>
<keyword evidence="3 9" id="KW-0732">Signal</keyword>
<dbReference type="GO" id="GO:0009306">
    <property type="term" value="P:protein secretion"/>
    <property type="evidence" value="ECO:0007669"/>
    <property type="project" value="InterPro"/>
</dbReference>
<proteinExistence type="inferred from homology"/>